<dbReference type="RefSeq" id="WP_069154351.1">
    <property type="nucleotide sequence ID" value="NZ_JAQCZP010000059.1"/>
</dbReference>
<reference evidence="4 7" key="1">
    <citation type="submission" date="2016-07" db="EMBL/GenBank/DDBJ databases">
        <title>Characterization of isolates of Eisenbergiella tayi derived from blood cultures, using whole genome sequencing.</title>
        <authorList>
            <person name="Burdz T."/>
            <person name="Wiebe D."/>
            <person name="Huynh C."/>
            <person name="Bernard K."/>
        </authorList>
    </citation>
    <scope>NUCLEOTIDE SEQUENCE [LARGE SCALE GENOMIC DNA]</scope>
    <source>
        <strain evidence="4 7">NML 110608</strain>
    </source>
</reference>
<dbReference type="Pfam" id="PF00106">
    <property type="entry name" value="adh_short"/>
    <property type="match status" value="1"/>
</dbReference>
<dbReference type="EMBL" id="MEHA01000049">
    <property type="protein sequence ID" value="ODR37573.1"/>
    <property type="molecule type" value="Genomic_DNA"/>
</dbReference>
<evidence type="ECO:0000256" key="3">
    <source>
        <dbReference type="RuleBase" id="RU000363"/>
    </source>
</evidence>
<dbReference type="Proteomes" id="UP000094869">
    <property type="component" value="Unassembled WGS sequence"/>
</dbReference>
<comment type="caution">
    <text evidence="4">The sequence shown here is derived from an EMBL/GenBank/DDBJ whole genome shotgun (WGS) entry which is preliminary data.</text>
</comment>
<dbReference type="InterPro" id="IPR002347">
    <property type="entry name" value="SDR_fam"/>
</dbReference>
<reference evidence="5 8" key="3">
    <citation type="submission" date="2016-08" db="EMBL/GenBank/DDBJ databases">
        <authorList>
            <person name="Seilhamer J.J."/>
        </authorList>
    </citation>
    <scope>NUCLEOTIDE SEQUENCE [LARGE SCALE GENOMIC DNA]</scope>
    <source>
        <strain evidence="5 8">NML150140-1</strain>
    </source>
</reference>
<evidence type="ECO:0000313" key="9">
    <source>
        <dbReference type="Proteomes" id="UP000094869"/>
    </source>
</evidence>
<sequence length="280" mass="29997">MGLKKKLKCAIRSVIQMTKEEKLYPILQPTNVQQLLVGKVALITGGTGGIGFAIAKAFVEAGCKVIICGTNENKLRTKVDKIKQGAQGLVLNVLDVDSLPAKIEQAIAMFPENRIDILVNSAGVTAHSSFLNMTEKEYESIMDINAKGTFFMSQAVGRYMIEKSIKGHILNITSSSALRPAWTAYEMSKWAVKGFTLGLADALLPYGIIVNAIAPGPVTTPMLGKWEGDSISNPEQPSGRYAVPSEIASMATFLASDMGNLVVGDTVYMTGGSGIIDLKH</sequence>
<evidence type="ECO:0000256" key="2">
    <source>
        <dbReference type="ARBA" id="ARBA00023002"/>
    </source>
</evidence>
<evidence type="ECO:0000313" key="7">
    <source>
        <dbReference type="Proteomes" id="UP000094067"/>
    </source>
</evidence>
<dbReference type="InterPro" id="IPR036291">
    <property type="entry name" value="NAD(P)-bd_dom_sf"/>
</dbReference>
<dbReference type="GO" id="GO:0008206">
    <property type="term" value="P:bile acid metabolic process"/>
    <property type="evidence" value="ECO:0007669"/>
    <property type="project" value="UniProtKB-ARBA"/>
</dbReference>
<dbReference type="AlphaFoldDB" id="A0A1E3A6U0"/>
<dbReference type="PRINTS" id="PR00080">
    <property type="entry name" value="SDRFAMILY"/>
</dbReference>
<dbReference type="EMBL" id="MEHD01000037">
    <property type="protein sequence ID" value="ODR49527.1"/>
    <property type="molecule type" value="Genomic_DNA"/>
</dbReference>
<dbReference type="EMBL" id="MCGH01000003">
    <property type="protein sequence ID" value="ODM04111.1"/>
    <property type="molecule type" value="Genomic_DNA"/>
</dbReference>
<dbReference type="EC" id="1.1.1.100" evidence="4"/>
<evidence type="ECO:0000313" key="6">
    <source>
        <dbReference type="EMBL" id="ODR49527.1"/>
    </source>
</evidence>
<dbReference type="Proteomes" id="UP000094271">
    <property type="component" value="Unassembled WGS sequence"/>
</dbReference>
<comment type="similarity">
    <text evidence="1 3">Belongs to the short-chain dehydrogenases/reductases (SDR) family.</text>
</comment>
<dbReference type="GO" id="GO:0004316">
    <property type="term" value="F:3-oxoacyl-[acyl-carrier-protein] reductase (NADPH) activity"/>
    <property type="evidence" value="ECO:0007669"/>
    <property type="project" value="UniProtKB-EC"/>
</dbReference>
<dbReference type="Proteomes" id="UP000094067">
    <property type="component" value="Unassembled WGS sequence"/>
</dbReference>
<accession>A0A1E3A6U0</accession>
<evidence type="ECO:0000313" key="5">
    <source>
        <dbReference type="EMBL" id="ODR37573.1"/>
    </source>
</evidence>
<dbReference type="FunFam" id="3.40.50.720:FF:000084">
    <property type="entry name" value="Short-chain dehydrogenase reductase"/>
    <property type="match status" value="1"/>
</dbReference>
<dbReference type="OrthoDB" id="9805904at2"/>
<dbReference type="PATRIC" id="fig|1432052.4.peg.5456"/>
<evidence type="ECO:0000313" key="8">
    <source>
        <dbReference type="Proteomes" id="UP000094271"/>
    </source>
</evidence>
<reference evidence="6 9" key="2">
    <citation type="submission" date="2016-08" db="EMBL/GenBank/DDBJ databases">
        <title>Characterization of Isolates of Eisenbergiella tayi Derived from Blood Cultures, Using Whole Genome Sequencing.</title>
        <authorList>
            <person name="Bernier A.-M."/>
            <person name="Burdz T."/>
            <person name="Wiebe D."/>
            <person name="Bernard K."/>
        </authorList>
    </citation>
    <scope>NUCLEOTIDE SEQUENCE [LARGE SCALE GENOMIC DNA]</scope>
    <source>
        <strain evidence="6 9">NML120146</strain>
    </source>
</reference>
<name>A0A1E3A6U0_9FIRM</name>
<dbReference type="SUPFAM" id="SSF51735">
    <property type="entry name" value="NAD(P)-binding Rossmann-fold domains"/>
    <property type="match status" value="1"/>
</dbReference>
<gene>
    <name evidence="4" type="primary">fabG_9</name>
    <name evidence="5" type="ORF">BEI59_34960</name>
    <name evidence="4" type="ORF">BEI61_04915</name>
    <name evidence="6" type="ORF">BEI63_24340</name>
</gene>
<organism evidence="4 7">
    <name type="scientific">Eisenbergiella tayi</name>
    <dbReference type="NCBI Taxonomy" id="1432052"/>
    <lineage>
        <taxon>Bacteria</taxon>
        <taxon>Bacillati</taxon>
        <taxon>Bacillota</taxon>
        <taxon>Clostridia</taxon>
        <taxon>Lachnospirales</taxon>
        <taxon>Lachnospiraceae</taxon>
        <taxon>Eisenbergiella</taxon>
    </lineage>
</organism>
<dbReference type="PANTHER" id="PTHR42760">
    <property type="entry name" value="SHORT-CHAIN DEHYDROGENASES/REDUCTASES FAMILY MEMBER"/>
    <property type="match status" value="1"/>
</dbReference>
<keyword evidence="2 4" id="KW-0560">Oxidoreductase</keyword>
<evidence type="ECO:0000313" key="4">
    <source>
        <dbReference type="EMBL" id="ODM04111.1"/>
    </source>
</evidence>
<protein>
    <submittedName>
        <fullName evidence="4">3-oxoacyl-[acyl-carrier-protein] reductase FabG</fullName>
        <ecNumber evidence="4">1.1.1.100</ecNumber>
    </submittedName>
</protein>
<dbReference type="Gene3D" id="3.40.50.720">
    <property type="entry name" value="NAD(P)-binding Rossmann-like Domain"/>
    <property type="match status" value="1"/>
</dbReference>
<keyword evidence="9" id="KW-1185">Reference proteome</keyword>
<evidence type="ECO:0000256" key="1">
    <source>
        <dbReference type="ARBA" id="ARBA00006484"/>
    </source>
</evidence>
<proteinExistence type="inferred from homology"/>
<dbReference type="PRINTS" id="PR00081">
    <property type="entry name" value="GDHRDH"/>
</dbReference>